<organism evidence="1 2">
    <name type="scientific">Pipistrellus nathusii</name>
    <name type="common">Nathusius' pipistrelle</name>
    <dbReference type="NCBI Taxonomy" id="59473"/>
    <lineage>
        <taxon>Eukaryota</taxon>
        <taxon>Metazoa</taxon>
        <taxon>Chordata</taxon>
        <taxon>Craniata</taxon>
        <taxon>Vertebrata</taxon>
        <taxon>Euteleostomi</taxon>
        <taxon>Mammalia</taxon>
        <taxon>Eutheria</taxon>
        <taxon>Laurasiatheria</taxon>
        <taxon>Chiroptera</taxon>
        <taxon>Yangochiroptera</taxon>
        <taxon>Vespertilionidae</taxon>
        <taxon>Pipistrellus</taxon>
    </lineage>
</organism>
<gene>
    <name evidence="1" type="ORF">MPIPNATIZW_LOCUS9949</name>
</gene>
<keyword evidence="2" id="KW-1185">Reference proteome</keyword>
<evidence type="ECO:0000313" key="2">
    <source>
        <dbReference type="Proteomes" id="UP001314169"/>
    </source>
</evidence>
<evidence type="ECO:0000313" key="1">
    <source>
        <dbReference type="EMBL" id="CAK6441643.1"/>
    </source>
</evidence>
<accession>A0ABN9ZUS0</accession>
<sequence length="108" mass="12411">MFDPFYRRGHLGQFQLAVALDSVPREPSEPCSLPFLRSSCWANRTNLDRLRWPDGLVPCGRCLVPAFLPQMDLNPQKLAMAIPAPLCMQINLHLCWVNLHTHSDWLWA</sequence>
<dbReference type="Proteomes" id="UP001314169">
    <property type="component" value="Chromosome 2"/>
</dbReference>
<protein>
    <submittedName>
        <fullName evidence="1">Uncharacterized protein</fullName>
    </submittedName>
</protein>
<reference evidence="1" key="1">
    <citation type="submission" date="2023-12" db="EMBL/GenBank/DDBJ databases">
        <authorList>
            <person name="Brown T."/>
        </authorList>
    </citation>
    <scope>NUCLEOTIDE SEQUENCE</scope>
</reference>
<dbReference type="EMBL" id="OY882859">
    <property type="protein sequence ID" value="CAK6441643.1"/>
    <property type="molecule type" value="Genomic_DNA"/>
</dbReference>
<name>A0ABN9ZUS0_PIPNA</name>
<proteinExistence type="predicted"/>